<dbReference type="Proteomes" id="UP000178517">
    <property type="component" value="Unassembled WGS sequence"/>
</dbReference>
<protein>
    <recommendedName>
        <fullName evidence="4">Bacterial type II secretion system protein E domain-containing protein</fullName>
    </recommendedName>
</protein>
<evidence type="ECO:0000313" key="6">
    <source>
        <dbReference type="Proteomes" id="UP000178517"/>
    </source>
</evidence>
<dbReference type="AlphaFoldDB" id="A0A1G1ZNG4"/>
<feature type="domain" description="Bacterial type II secretion system protein E" evidence="4">
    <location>
        <begin position="368"/>
        <end position="382"/>
    </location>
</feature>
<evidence type="ECO:0000256" key="2">
    <source>
        <dbReference type="ARBA" id="ARBA00022741"/>
    </source>
</evidence>
<organism evidence="5 6">
    <name type="scientific">Candidatus Harrisonbacteria bacterium RIFCSPLOWO2_01_FULL_40_28</name>
    <dbReference type="NCBI Taxonomy" id="1798406"/>
    <lineage>
        <taxon>Bacteria</taxon>
        <taxon>Candidatus Harrisoniibacteriota</taxon>
    </lineage>
</organism>
<evidence type="ECO:0000256" key="1">
    <source>
        <dbReference type="ARBA" id="ARBA00006611"/>
    </source>
</evidence>
<dbReference type="CDD" id="cd01129">
    <property type="entry name" value="PulE-GspE-like"/>
    <property type="match status" value="1"/>
</dbReference>
<dbReference type="Gene3D" id="3.40.50.300">
    <property type="entry name" value="P-loop containing nucleotide triphosphate hydrolases"/>
    <property type="match status" value="1"/>
</dbReference>
<evidence type="ECO:0000313" key="5">
    <source>
        <dbReference type="EMBL" id="OGY66114.1"/>
    </source>
</evidence>
<dbReference type="GO" id="GO:0005524">
    <property type="term" value="F:ATP binding"/>
    <property type="evidence" value="ECO:0007669"/>
    <property type="project" value="UniProtKB-KW"/>
</dbReference>
<comment type="similarity">
    <text evidence="1">Belongs to the GSP E family.</text>
</comment>
<gene>
    <name evidence="5" type="ORF">A3A04_00980</name>
</gene>
<dbReference type="STRING" id="1798406.A3A04_00980"/>
<dbReference type="GO" id="GO:0005886">
    <property type="term" value="C:plasma membrane"/>
    <property type="evidence" value="ECO:0007669"/>
    <property type="project" value="TreeGrafter"/>
</dbReference>
<dbReference type="PROSITE" id="PS00662">
    <property type="entry name" value="T2SP_E"/>
    <property type="match status" value="1"/>
</dbReference>
<dbReference type="PANTHER" id="PTHR30258">
    <property type="entry name" value="TYPE II SECRETION SYSTEM PROTEIN GSPE-RELATED"/>
    <property type="match status" value="1"/>
</dbReference>
<dbReference type="EMBL" id="MHJI01000010">
    <property type="protein sequence ID" value="OGY66114.1"/>
    <property type="molecule type" value="Genomic_DNA"/>
</dbReference>
<dbReference type="PANTHER" id="PTHR30258:SF2">
    <property type="entry name" value="COMG OPERON PROTEIN 1"/>
    <property type="match status" value="1"/>
</dbReference>
<dbReference type="GO" id="GO:0016887">
    <property type="term" value="F:ATP hydrolysis activity"/>
    <property type="evidence" value="ECO:0007669"/>
    <property type="project" value="TreeGrafter"/>
</dbReference>
<evidence type="ECO:0000259" key="4">
    <source>
        <dbReference type="PROSITE" id="PS00662"/>
    </source>
</evidence>
<dbReference type="Gene3D" id="3.30.450.90">
    <property type="match status" value="1"/>
</dbReference>
<accession>A0A1G1ZNG4</accession>
<dbReference type="InterPro" id="IPR027417">
    <property type="entry name" value="P-loop_NTPase"/>
</dbReference>
<reference evidence="5 6" key="1">
    <citation type="journal article" date="2016" name="Nat. Commun.">
        <title>Thousands of microbial genomes shed light on interconnected biogeochemical processes in an aquifer system.</title>
        <authorList>
            <person name="Anantharaman K."/>
            <person name="Brown C.T."/>
            <person name="Hug L.A."/>
            <person name="Sharon I."/>
            <person name="Castelle C.J."/>
            <person name="Probst A.J."/>
            <person name="Thomas B.C."/>
            <person name="Singh A."/>
            <person name="Wilkins M.J."/>
            <person name="Karaoz U."/>
            <person name="Brodie E.L."/>
            <person name="Williams K.H."/>
            <person name="Hubbard S.S."/>
            <person name="Banfield J.F."/>
        </authorList>
    </citation>
    <scope>NUCLEOTIDE SEQUENCE [LARGE SCALE GENOMIC DNA]</scope>
</reference>
<dbReference type="Pfam" id="PF00437">
    <property type="entry name" value="T2SSE"/>
    <property type="match status" value="1"/>
</dbReference>
<proteinExistence type="inferred from homology"/>
<comment type="caution">
    <text evidence="5">The sequence shown here is derived from an EMBL/GenBank/DDBJ whole genome shotgun (WGS) entry which is preliminary data.</text>
</comment>
<evidence type="ECO:0000256" key="3">
    <source>
        <dbReference type="ARBA" id="ARBA00022840"/>
    </source>
</evidence>
<dbReference type="InterPro" id="IPR001482">
    <property type="entry name" value="T2SS/T4SS_dom"/>
</dbReference>
<keyword evidence="2" id="KW-0547">Nucleotide-binding</keyword>
<keyword evidence="3" id="KW-0067">ATP-binding</keyword>
<dbReference type="SUPFAM" id="SSF52540">
    <property type="entry name" value="P-loop containing nucleoside triphosphate hydrolases"/>
    <property type="match status" value="1"/>
</dbReference>
<name>A0A1G1ZNG4_9BACT</name>
<sequence length="568" mass="63194">MSHIKKSILNNELDRLRKESEERVAERRALHGEMRYLNLHTIPVQVEALGLISEVDARKGRLAVIEKKERKNNEKEVAIVVFDPKDVYALGIIEALKAMGFSVQLFTGSLSGLERVWGFYQFVSGSSRPITGRVSIDEGKGNTFKDWMRELINLQSVKNALHNIPQAQEALEALFVGALLNGASDIHIEPTLKAVLVRYRIDGVLYVVGDDYGRDFYSMLVTRIKLLSKVKLNVKNESQDGRFSISVGSRDIEVRVSVIPAEFGEMVVMRVLDPLSIQVEIDALGLRADDLVIIRRSLALPNGMIINTGPTGSGKTTSLYAFLRHIANPQTKVVTIEDPIEYRLEWVEQTQIDKNSNYTFVNGLRAILRQDPDVILVGEIRDEETADVAIQSSLTGHLVFSTLHTNEAAGAIPRLINLGISPAVIGSALNLIIAQRLLRKLCEYCREEKKIDASLAASIEAFIKKMPDRVDKAQYKIHHIYDVRSNGCEKCGGLGYKGRIAVFELLEISKKLHELIENKASIVAFRDAAEKEGMVSLQADGILKVLSGITTFEEVEKVTGPLNLLKTV</sequence>